<dbReference type="PRINTS" id="PR00344">
    <property type="entry name" value="BCTRLSENSOR"/>
</dbReference>
<dbReference type="SUPFAM" id="SSF47384">
    <property type="entry name" value="Homodimeric domain of signal transducing histidine kinase"/>
    <property type="match status" value="1"/>
</dbReference>
<dbReference type="OrthoDB" id="5409350at2"/>
<organism evidence="10 11">
    <name type="scientific">Dethiosulfatarculus sandiegensis</name>
    <dbReference type="NCBI Taxonomy" id="1429043"/>
    <lineage>
        <taxon>Bacteria</taxon>
        <taxon>Pseudomonadati</taxon>
        <taxon>Thermodesulfobacteriota</taxon>
        <taxon>Desulfarculia</taxon>
        <taxon>Desulfarculales</taxon>
        <taxon>Desulfarculaceae</taxon>
        <taxon>Dethiosulfatarculus</taxon>
    </lineage>
</organism>
<dbReference type="InterPro" id="IPR035965">
    <property type="entry name" value="PAS-like_dom_sf"/>
</dbReference>
<evidence type="ECO:0000256" key="1">
    <source>
        <dbReference type="ARBA" id="ARBA00000085"/>
    </source>
</evidence>
<keyword evidence="10" id="KW-0418">Kinase</keyword>
<dbReference type="CDD" id="cd00082">
    <property type="entry name" value="HisKA"/>
    <property type="match status" value="1"/>
</dbReference>
<dbReference type="Proteomes" id="UP000032233">
    <property type="component" value="Unassembled WGS sequence"/>
</dbReference>
<dbReference type="EC" id="2.7.13.3" evidence="2"/>
<dbReference type="PROSITE" id="PS50110">
    <property type="entry name" value="RESPONSE_REGULATORY"/>
    <property type="match status" value="1"/>
</dbReference>
<dbReference type="PANTHER" id="PTHR43065">
    <property type="entry name" value="SENSOR HISTIDINE KINASE"/>
    <property type="match status" value="1"/>
</dbReference>
<dbReference type="InterPro" id="IPR003661">
    <property type="entry name" value="HisK_dim/P_dom"/>
</dbReference>
<dbReference type="SMART" id="SM00091">
    <property type="entry name" value="PAS"/>
    <property type="match status" value="1"/>
</dbReference>
<keyword evidence="3 4" id="KW-0597">Phosphoprotein</keyword>
<dbReference type="NCBIfam" id="TIGR00229">
    <property type="entry name" value="sensory_box"/>
    <property type="match status" value="1"/>
</dbReference>
<dbReference type="Gene3D" id="1.10.287.130">
    <property type="match status" value="1"/>
</dbReference>
<evidence type="ECO:0000256" key="5">
    <source>
        <dbReference type="SAM" id="MobiDB-lite"/>
    </source>
</evidence>
<keyword evidence="11" id="KW-1185">Reference proteome</keyword>
<accession>A0A0D2J5E2</accession>
<dbReference type="Pfam" id="PF13426">
    <property type="entry name" value="PAS_9"/>
    <property type="match status" value="1"/>
</dbReference>
<dbReference type="Pfam" id="PF02518">
    <property type="entry name" value="HATPase_c"/>
    <property type="match status" value="1"/>
</dbReference>
<dbReference type="InterPro" id="IPR011006">
    <property type="entry name" value="CheY-like_superfamily"/>
</dbReference>
<comment type="catalytic activity">
    <reaction evidence="1">
        <text>ATP + protein L-histidine = ADP + protein N-phospho-L-histidine.</text>
        <dbReference type="EC" id="2.7.13.3"/>
    </reaction>
</comment>
<reference evidence="10 11" key="1">
    <citation type="submission" date="2013-11" db="EMBL/GenBank/DDBJ databases">
        <title>Metagenomic analysis of a methanogenic consortium involved in long chain n-alkane degradation.</title>
        <authorList>
            <person name="Davidova I.A."/>
            <person name="Callaghan A.V."/>
            <person name="Wawrik B."/>
            <person name="Pruitt S."/>
            <person name="Marks C."/>
            <person name="Duncan K.E."/>
            <person name="Suflita J.M."/>
        </authorList>
    </citation>
    <scope>NUCLEOTIDE SEQUENCE [LARGE SCALE GENOMIC DNA]</scope>
    <source>
        <strain evidence="10 11">SPR</strain>
    </source>
</reference>
<dbReference type="SUPFAM" id="SSF55785">
    <property type="entry name" value="PYP-like sensor domain (PAS domain)"/>
    <property type="match status" value="1"/>
</dbReference>
<protein>
    <recommendedName>
        <fullName evidence="2">histidine kinase</fullName>
        <ecNumber evidence="2">2.7.13.3</ecNumber>
    </recommendedName>
</protein>
<dbReference type="PROSITE" id="PS50113">
    <property type="entry name" value="PAC"/>
    <property type="match status" value="1"/>
</dbReference>
<dbReference type="InterPro" id="IPR005467">
    <property type="entry name" value="His_kinase_dom"/>
</dbReference>
<name>A0A0D2J5E2_9BACT</name>
<dbReference type="GO" id="GO:0000155">
    <property type="term" value="F:phosphorelay sensor kinase activity"/>
    <property type="evidence" value="ECO:0007669"/>
    <property type="project" value="InterPro"/>
</dbReference>
<dbReference type="SMART" id="SM00388">
    <property type="entry name" value="HisKA"/>
    <property type="match status" value="1"/>
</dbReference>
<dbReference type="PROSITE" id="PS50109">
    <property type="entry name" value="HIS_KIN"/>
    <property type="match status" value="1"/>
</dbReference>
<comment type="caution">
    <text evidence="10">The sequence shown here is derived from an EMBL/GenBank/DDBJ whole genome shotgun (WGS) entry which is preliminary data.</text>
</comment>
<keyword evidence="10" id="KW-0808">Transferase</keyword>
<dbReference type="InterPro" id="IPR036890">
    <property type="entry name" value="HATPase_C_sf"/>
</dbReference>
<dbReference type="InParanoid" id="A0A0D2J5E2"/>
<feature type="domain" description="Response regulatory" evidence="7">
    <location>
        <begin position="416"/>
        <end position="532"/>
    </location>
</feature>
<dbReference type="CDD" id="cd17546">
    <property type="entry name" value="REC_hyHK_CKI1_RcsC-like"/>
    <property type="match status" value="1"/>
</dbReference>
<dbReference type="SMART" id="SM00448">
    <property type="entry name" value="REC"/>
    <property type="match status" value="1"/>
</dbReference>
<evidence type="ECO:0000256" key="2">
    <source>
        <dbReference type="ARBA" id="ARBA00012438"/>
    </source>
</evidence>
<dbReference type="SMART" id="SM00387">
    <property type="entry name" value="HATPase_c"/>
    <property type="match status" value="1"/>
</dbReference>
<dbReference type="SUPFAM" id="SSF55874">
    <property type="entry name" value="ATPase domain of HSP90 chaperone/DNA topoisomerase II/histidine kinase"/>
    <property type="match status" value="1"/>
</dbReference>
<feature type="domain" description="PAS" evidence="8">
    <location>
        <begin position="21"/>
        <end position="91"/>
    </location>
</feature>
<feature type="region of interest" description="Disordered" evidence="5">
    <location>
        <begin position="137"/>
        <end position="162"/>
    </location>
</feature>
<dbReference type="STRING" id="1429043.X474_27275"/>
<evidence type="ECO:0000313" key="10">
    <source>
        <dbReference type="EMBL" id="KIX10916.1"/>
    </source>
</evidence>
<feature type="modified residue" description="4-aspartylphosphate" evidence="4">
    <location>
        <position position="467"/>
    </location>
</feature>
<dbReference type="RefSeq" id="WP_052515612.1">
    <property type="nucleotide sequence ID" value="NZ_AZAC01000078.1"/>
</dbReference>
<dbReference type="PROSITE" id="PS50112">
    <property type="entry name" value="PAS"/>
    <property type="match status" value="1"/>
</dbReference>
<evidence type="ECO:0000259" key="9">
    <source>
        <dbReference type="PROSITE" id="PS50113"/>
    </source>
</evidence>
<dbReference type="Gene3D" id="3.30.450.20">
    <property type="entry name" value="PAS domain"/>
    <property type="match status" value="1"/>
</dbReference>
<evidence type="ECO:0000256" key="3">
    <source>
        <dbReference type="ARBA" id="ARBA00022553"/>
    </source>
</evidence>
<dbReference type="InterPro" id="IPR000014">
    <property type="entry name" value="PAS"/>
</dbReference>
<dbReference type="InterPro" id="IPR004358">
    <property type="entry name" value="Sig_transdc_His_kin-like_C"/>
</dbReference>
<dbReference type="InterPro" id="IPR000700">
    <property type="entry name" value="PAS-assoc_C"/>
</dbReference>
<dbReference type="EMBL" id="AZAC01000078">
    <property type="protein sequence ID" value="KIX10916.1"/>
    <property type="molecule type" value="Genomic_DNA"/>
</dbReference>
<feature type="domain" description="PAC" evidence="9">
    <location>
        <begin position="94"/>
        <end position="146"/>
    </location>
</feature>
<dbReference type="InterPro" id="IPR001789">
    <property type="entry name" value="Sig_transdc_resp-reg_receiver"/>
</dbReference>
<dbReference type="SUPFAM" id="SSF52172">
    <property type="entry name" value="CheY-like"/>
    <property type="match status" value="1"/>
</dbReference>
<dbReference type="Gene3D" id="3.40.50.2300">
    <property type="match status" value="1"/>
</dbReference>
<evidence type="ECO:0000259" key="8">
    <source>
        <dbReference type="PROSITE" id="PS50112"/>
    </source>
</evidence>
<dbReference type="InterPro" id="IPR036097">
    <property type="entry name" value="HisK_dim/P_sf"/>
</dbReference>
<dbReference type="AlphaFoldDB" id="A0A0D2J5E2"/>
<evidence type="ECO:0000259" key="7">
    <source>
        <dbReference type="PROSITE" id="PS50110"/>
    </source>
</evidence>
<proteinExistence type="predicted"/>
<evidence type="ECO:0000256" key="4">
    <source>
        <dbReference type="PROSITE-ProRule" id="PRU00169"/>
    </source>
</evidence>
<sequence>MKRADIYSDDMILENRRLRENLARLSGILDNLDELICRFTFDGAITFVNDALCRMSGKMSEELLGRDVFSLIKPRDRQLARELFNTIDRSNNTVEVEQSLTRANGELLWIGWQGRGIFNSEGEIIEYQAVGRNITREKQNRKGRKNAEEERARQEDQVRQSEKMEALGTLAGGIAHDLNSSLGIIVTNTEIALEDLPPEAPSRYGLELVLKASHRAMDLVKQILTFTRPSEEKMAAVRLGPIVQEAVKLVESSLSSDIKVCVSPPKGEDIALADQSQIHQVVLNLCTNAAWAMRKTGGVLNVSLEAFDLKETMETSCGKLGPGAFLKLMVIDTGQGMNADVLKRIFDPFFTTKGTGKGSGMGLSVVHGIVRAHQGGIVVSSQAGKGSCFEVYLPRLQSEHGSWGENAENLPKGTERILLVDDDEDMALVTQGLFKRLGYKTTALTGSLKALETFKQDPHGFDILVTDQVMPEMTGLELAREVQALRPDIPIILFTGFWAAGTRTKARDAGIRELLIKPIRNRRWAETVRRVLDQNK</sequence>
<evidence type="ECO:0000313" key="11">
    <source>
        <dbReference type="Proteomes" id="UP000032233"/>
    </source>
</evidence>
<dbReference type="SMART" id="SM00086">
    <property type="entry name" value="PAC"/>
    <property type="match status" value="1"/>
</dbReference>
<dbReference type="InterPro" id="IPR003594">
    <property type="entry name" value="HATPase_dom"/>
</dbReference>
<dbReference type="InterPro" id="IPR001610">
    <property type="entry name" value="PAC"/>
</dbReference>
<dbReference type="Gene3D" id="3.30.565.10">
    <property type="entry name" value="Histidine kinase-like ATPase, C-terminal domain"/>
    <property type="match status" value="1"/>
</dbReference>
<dbReference type="CDD" id="cd00130">
    <property type="entry name" value="PAS"/>
    <property type="match status" value="1"/>
</dbReference>
<evidence type="ECO:0000259" key="6">
    <source>
        <dbReference type="PROSITE" id="PS50109"/>
    </source>
</evidence>
<gene>
    <name evidence="10" type="ORF">X474_27275</name>
</gene>
<dbReference type="PANTHER" id="PTHR43065:SF42">
    <property type="entry name" value="TWO-COMPONENT SENSOR PPRA"/>
    <property type="match status" value="1"/>
</dbReference>
<dbReference type="Pfam" id="PF00072">
    <property type="entry name" value="Response_reg"/>
    <property type="match status" value="1"/>
</dbReference>
<feature type="domain" description="Histidine kinase" evidence="6">
    <location>
        <begin position="173"/>
        <end position="397"/>
    </location>
</feature>